<dbReference type="PANTHER" id="PTHR32294:SF0">
    <property type="entry name" value="DNA POLYMERASE III SUBUNIT ALPHA"/>
    <property type="match status" value="1"/>
</dbReference>
<dbReference type="Pfam" id="PF14579">
    <property type="entry name" value="HHH_6"/>
    <property type="match status" value="1"/>
</dbReference>
<evidence type="ECO:0000259" key="1">
    <source>
        <dbReference type="Pfam" id="PF14579"/>
    </source>
</evidence>
<dbReference type="InterPro" id="IPR029460">
    <property type="entry name" value="DNAPol_HHH"/>
</dbReference>
<reference evidence="2" key="1">
    <citation type="journal article" date="2014" name="Front. Microbiol.">
        <title>High frequency of phylogenetically diverse reductive dehalogenase-homologous genes in deep subseafloor sedimentary metagenomes.</title>
        <authorList>
            <person name="Kawai M."/>
            <person name="Futagami T."/>
            <person name="Toyoda A."/>
            <person name="Takaki Y."/>
            <person name="Nishi S."/>
            <person name="Hori S."/>
            <person name="Arai W."/>
            <person name="Tsubouchi T."/>
            <person name="Morono Y."/>
            <person name="Uchiyama I."/>
            <person name="Ito T."/>
            <person name="Fujiyama A."/>
            <person name="Inagaki F."/>
            <person name="Takami H."/>
        </authorList>
    </citation>
    <scope>NUCLEOTIDE SEQUENCE</scope>
    <source>
        <strain evidence="2">Expedition CK06-06</strain>
    </source>
</reference>
<feature type="non-terminal residue" evidence="2">
    <location>
        <position position="284"/>
    </location>
</feature>
<name>X1E1D2_9ZZZZ</name>
<dbReference type="GO" id="GO:0006260">
    <property type="term" value="P:DNA replication"/>
    <property type="evidence" value="ECO:0007669"/>
    <property type="project" value="InterPro"/>
</dbReference>
<dbReference type="CDD" id="cd04485">
    <property type="entry name" value="DnaE_OBF"/>
    <property type="match status" value="1"/>
</dbReference>
<dbReference type="EMBL" id="BARU01003690">
    <property type="protein sequence ID" value="GAH26357.1"/>
    <property type="molecule type" value="Genomic_DNA"/>
</dbReference>
<dbReference type="PANTHER" id="PTHR32294">
    <property type="entry name" value="DNA POLYMERASE III SUBUNIT ALPHA"/>
    <property type="match status" value="1"/>
</dbReference>
<organism evidence="2">
    <name type="scientific">marine sediment metagenome</name>
    <dbReference type="NCBI Taxonomy" id="412755"/>
    <lineage>
        <taxon>unclassified sequences</taxon>
        <taxon>metagenomes</taxon>
        <taxon>ecological metagenomes</taxon>
    </lineage>
</organism>
<gene>
    <name evidence="2" type="ORF">S03H2_07834</name>
</gene>
<feature type="domain" description="DNA polymerase helix-hairpin-helix motif" evidence="1">
    <location>
        <begin position="47"/>
        <end position="136"/>
    </location>
</feature>
<accession>X1E1D2</accession>
<dbReference type="Gene3D" id="1.10.150.870">
    <property type="match status" value="1"/>
</dbReference>
<evidence type="ECO:0000313" key="2">
    <source>
        <dbReference type="EMBL" id="GAH26357.1"/>
    </source>
</evidence>
<proteinExistence type="predicted"/>
<dbReference type="AlphaFoldDB" id="X1E1D2"/>
<feature type="non-terminal residue" evidence="2">
    <location>
        <position position="1"/>
    </location>
</feature>
<dbReference type="InterPro" id="IPR004805">
    <property type="entry name" value="DnaE2/DnaE/PolC"/>
</dbReference>
<comment type="caution">
    <text evidence="2">The sequence shown here is derived from an EMBL/GenBank/DDBJ whole genome shotgun (WGS) entry which is preliminary data.</text>
</comment>
<protein>
    <recommendedName>
        <fullName evidence="1">DNA polymerase helix-hairpin-helix motif domain-containing protein</fullName>
    </recommendedName>
</protein>
<sequence length="284" mass="31427">SYALIAYHTAYLKANYPAEYITAFLITNVGQSEKVATAVAECRRLDITVLPPDINRSQASFSIEKDDSNAPAIRFGLTAIKNVGPGAIEPIIAERGKEGEFKSIEDLCRRADLRGVNKRVLESLIKAGALDCLGDRGSLLNNTNRILSLAQREQRLRETGQSTMFDLWGETMPVPTPSLDLQEADISIKEKLTWEREMIGVYLSEHPFSPFASKVASENTTLCGQIDAELAGQTVVVAGMVASVHHLFTRDRRPFASAVLEDLDGRIEVMVWPNVYASTRDLWQ</sequence>
<dbReference type="GO" id="GO:0008408">
    <property type="term" value="F:3'-5' exonuclease activity"/>
    <property type="evidence" value="ECO:0007669"/>
    <property type="project" value="InterPro"/>
</dbReference>